<keyword evidence="2" id="KW-1185">Reference proteome</keyword>
<protein>
    <submittedName>
        <fullName evidence="1">Uncharacterized protein</fullName>
    </submittedName>
</protein>
<sequence length="124" mass="13646">MCLEEALDLGDVDVDKEQRQPTGLASRRRWRRSATCLTALSSSMNTAEAAVMKDVATVTSPGRVQGGRSGFIVEEADVVRVQEIAVEFDFCEEIDDDVCAEIVEEADVVRVRRALGDRGGRERT</sequence>
<evidence type="ECO:0000313" key="1">
    <source>
        <dbReference type="EMBL" id="CAD6268706.1"/>
    </source>
</evidence>
<dbReference type="EMBL" id="CAJGYO010000014">
    <property type="protein sequence ID" value="CAD6268706.1"/>
    <property type="molecule type" value="Genomic_DNA"/>
</dbReference>
<dbReference type="AlphaFoldDB" id="A0A811REI7"/>
<dbReference type="Proteomes" id="UP000604825">
    <property type="component" value="Unassembled WGS sequence"/>
</dbReference>
<accession>A0A811REI7</accession>
<evidence type="ECO:0000313" key="2">
    <source>
        <dbReference type="Proteomes" id="UP000604825"/>
    </source>
</evidence>
<organism evidence="1 2">
    <name type="scientific">Miscanthus lutarioriparius</name>
    <dbReference type="NCBI Taxonomy" id="422564"/>
    <lineage>
        <taxon>Eukaryota</taxon>
        <taxon>Viridiplantae</taxon>
        <taxon>Streptophyta</taxon>
        <taxon>Embryophyta</taxon>
        <taxon>Tracheophyta</taxon>
        <taxon>Spermatophyta</taxon>
        <taxon>Magnoliopsida</taxon>
        <taxon>Liliopsida</taxon>
        <taxon>Poales</taxon>
        <taxon>Poaceae</taxon>
        <taxon>PACMAD clade</taxon>
        <taxon>Panicoideae</taxon>
        <taxon>Andropogonodae</taxon>
        <taxon>Andropogoneae</taxon>
        <taxon>Saccharinae</taxon>
        <taxon>Miscanthus</taxon>
    </lineage>
</organism>
<reference evidence="1" key="1">
    <citation type="submission" date="2020-10" db="EMBL/GenBank/DDBJ databases">
        <authorList>
            <person name="Han B."/>
            <person name="Lu T."/>
            <person name="Zhao Q."/>
            <person name="Huang X."/>
            <person name="Zhao Y."/>
        </authorList>
    </citation>
    <scope>NUCLEOTIDE SEQUENCE</scope>
</reference>
<name>A0A811REI7_9POAL</name>
<gene>
    <name evidence="1" type="ORF">NCGR_LOCUS52011</name>
</gene>
<comment type="caution">
    <text evidence="1">The sequence shown here is derived from an EMBL/GenBank/DDBJ whole genome shotgun (WGS) entry which is preliminary data.</text>
</comment>
<proteinExistence type="predicted"/>